<gene>
    <name evidence="2" type="ORF">ENT37_10740</name>
</gene>
<accession>A0A7C4KIV8</accession>
<dbReference type="Pfam" id="PF09723">
    <property type="entry name" value="Zn_ribbon_8"/>
    <property type="match status" value="1"/>
</dbReference>
<dbReference type="NCBIfam" id="TIGR02605">
    <property type="entry name" value="CxxC_CxxC_SSSS"/>
    <property type="match status" value="1"/>
</dbReference>
<dbReference type="SMART" id="SM00834">
    <property type="entry name" value="CxxC_CXXC_SSSS"/>
    <property type="match status" value="1"/>
</dbReference>
<evidence type="ECO:0000259" key="1">
    <source>
        <dbReference type="SMART" id="SM00834"/>
    </source>
</evidence>
<dbReference type="InterPro" id="IPR013429">
    <property type="entry name" value="Regulatory_FmdB_Zinc_ribbon"/>
</dbReference>
<evidence type="ECO:0000313" key="2">
    <source>
        <dbReference type="EMBL" id="HGS22333.1"/>
    </source>
</evidence>
<dbReference type="AlphaFoldDB" id="A0A7C4KIV8"/>
<dbReference type="Gene3D" id="2.20.28.30">
    <property type="entry name" value="RNA polymerase ii, chain L"/>
    <property type="match status" value="1"/>
</dbReference>
<organism evidence="2">
    <name type="scientific">Anaerolinea thermolimosa</name>
    <dbReference type="NCBI Taxonomy" id="229919"/>
    <lineage>
        <taxon>Bacteria</taxon>
        <taxon>Bacillati</taxon>
        <taxon>Chloroflexota</taxon>
        <taxon>Anaerolineae</taxon>
        <taxon>Anaerolineales</taxon>
        <taxon>Anaerolineaceae</taxon>
        <taxon>Anaerolinea</taxon>
    </lineage>
</organism>
<comment type="caution">
    <text evidence="2">The sequence shown here is derived from an EMBL/GenBank/DDBJ whole genome shotgun (WGS) entry which is preliminary data.</text>
</comment>
<sequence length="76" mass="8038">MPLYEYVCQDCGEHFDALRSFKEADQPIRCKSCFSERTTRAISVFYASSDGRAIATSGSGCSGCGGGSCSSCGGHH</sequence>
<feature type="domain" description="Putative regulatory protein FmdB zinc ribbon" evidence="1">
    <location>
        <begin position="1"/>
        <end position="43"/>
    </location>
</feature>
<name>A0A7C4KIV8_9CHLR</name>
<dbReference type="EMBL" id="DSYK01000529">
    <property type="protein sequence ID" value="HGS22333.1"/>
    <property type="molecule type" value="Genomic_DNA"/>
</dbReference>
<reference evidence="2" key="1">
    <citation type="journal article" date="2020" name="mSystems">
        <title>Genome- and Community-Level Interaction Insights into Carbon Utilization and Element Cycling Functions of Hydrothermarchaeota in Hydrothermal Sediment.</title>
        <authorList>
            <person name="Zhou Z."/>
            <person name="Liu Y."/>
            <person name="Xu W."/>
            <person name="Pan J."/>
            <person name="Luo Z.H."/>
            <person name="Li M."/>
        </authorList>
    </citation>
    <scope>NUCLEOTIDE SEQUENCE [LARGE SCALE GENOMIC DNA]</scope>
    <source>
        <strain evidence="2">SpSt-573</strain>
    </source>
</reference>
<proteinExistence type="predicted"/>
<protein>
    <submittedName>
        <fullName evidence="2">Zinc ribbon domain-containing protein</fullName>
    </submittedName>
</protein>